<keyword evidence="2" id="KW-0732">Signal</keyword>
<dbReference type="AlphaFoldDB" id="A0A5N6Z2Y2"/>
<organism evidence="3 4">
    <name type="scientific">Aspergillus coremiiformis</name>
    <dbReference type="NCBI Taxonomy" id="138285"/>
    <lineage>
        <taxon>Eukaryota</taxon>
        <taxon>Fungi</taxon>
        <taxon>Dikarya</taxon>
        <taxon>Ascomycota</taxon>
        <taxon>Pezizomycotina</taxon>
        <taxon>Eurotiomycetes</taxon>
        <taxon>Eurotiomycetidae</taxon>
        <taxon>Eurotiales</taxon>
        <taxon>Aspergillaceae</taxon>
        <taxon>Aspergillus</taxon>
        <taxon>Aspergillus subgen. Circumdati</taxon>
    </lineage>
</organism>
<sequence>MTRITLCFGVCFFLALTASALPANLADQVSSTETSSPSVATDVAYSESLKSATEASRNMDKEFEDDDDEKLHQINIGSAPPSPSSSRTGGNSLKDALQDKAAQKVELSEEPESQPEPSTIAKPEESKNDEKAEEPKDDAKEEPKQTEKEETPAPTPTERNQRASSSAATPTPTSHVVKDDPLAKLPVLGPLLSGGGLKGSGVL</sequence>
<proteinExistence type="predicted"/>
<protein>
    <submittedName>
        <fullName evidence="3">Uncharacterized protein</fullName>
    </submittedName>
</protein>
<feature type="chain" id="PRO_5025045544" evidence="2">
    <location>
        <begin position="21"/>
        <end position="203"/>
    </location>
</feature>
<dbReference type="EMBL" id="ML739231">
    <property type="protein sequence ID" value="KAE8350350.1"/>
    <property type="molecule type" value="Genomic_DNA"/>
</dbReference>
<gene>
    <name evidence="3" type="ORF">BDV28DRAFT_40592</name>
</gene>
<evidence type="ECO:0000256" key="1">
    <source>
        <dbReference type="SAM" id="MobiDB-lite"/>
    </source>
</evidence>
<feature type="signal peptide" evidence="2">
    <location>
        <begin position="1"/>
        <end position="20"/>
    </location>
</feature>
<feature type="compositionally biased region" description="Gly residues" evidence="1">
    <location>
        <begin position="192"/>
        <end position="203"/>
    </location>
</feature>
<keyword evidence="4" id="KW-1185">Reference proteome</keyword>
<reference evidence="4" key="1">
    <citation type="submission" date="2019-04" db="EMBL/GenBank/DDBJ databases">
        <title>Friends and foes A comparative genomics studyof 23 Aspergillus species from section Flavi.</title>
        <authorList>
            <consortium name="DOE Joint Genome Institute"/>
            <person name="Kjaerbolling I."/>
            <person name="Vesth T."/>
            <person name="Frisvad J.C."/>
            <person name="Nybo J.L."/>
            <person name="Theobald S."/>
            <person name="Kildgaard S."/>
            <person name="Isbrandt T."/>
            <person name="Kuo A."/>
            <person name="Sato A."/>
            <person name="Lyhne E.K."/>
            <person name="Kogle M.E."/>
            <person name="Wiebenga A."/>
            <person name="Kun R.S."/>
            <person name="Lubbers R.J."/>
            <person name="Makela M.R."/>
            <person name="Barry K."/>
            <person name="Chovatia M."/>
            <person name="Clum A."/>
            <person name="Daum C."/>
            <person name="Haridas S."/>
            <person name="He G."/>
            <person name="LaButti K."/>
            <person name="Lipzen A."/>
            <person name="Mondo S."/>
            <person name="Riley R."/>
            <person name="Salamov A."/>
            <person name="Simmons B.A."/>
            <person name="Magnuson J.K."/>
            <person name="Henrissat B."/>
            <person name="Mortensen U.H."/>
            <person name="Larsen T.O."/>
            <person name="Devries R.P."/>
            <person name="Grigoriev I.V."/>
            <person name="Machida M."/>
            <person name="Baker S.E."/>
            <person name="Andersen M.R."/>
        </authorList>
    </citation>
    <scope>NUCLEOTIDE SEQUENCE [LARGE SCALE GENOMIC DNA]</scope>
    <source>
        <strain evidence="4">CBS 553.77</strain>
    </source>
</reference>
<feature type="compositionally biased region" description="Basic and acidic residues" evidence="1">
    <location>
        <begin position="122"/>
        <end position="151"/>
    </location>
</feature>
<name>A0A5N6Z2Y2_9EURO</name>
<dbReference type="Proteomes" id="UP000327118">
    <property type="component" value="Unassembled WGS sequence"/>
</dbReference>
<feature type="region of interest" description="Disordered" evidence="1">
    <location>
        <begin position="32"/>
        <end position="203"/>
    </location>
</feature>
<evidence type="ECO:0000313" key="3">
    <source>
        <dbReference type="EMBL" id="KAE8350350.1"/>
    </source>
</evidence>
<feature type="compositionally biased region" description="Low complexity" evidence="1">
    <location>
        <begin position="163"/>
        <end position="174"/>
    </location>
</feature>
<feature type="compositionally biased region" description="Basic and acidic residues" evidence="1">
    <location>
        <begin position="96"/>
        <end position="107"/>
    </location>
</feature>
<accession>A0A5N6Z2Y2</accession>
<evidence type="ECO:0000313" key="4">
    <source>
        <dbReference type="Proteomes" id="UP000327118"/>
    </source>
</evidence>
<evidence type="ECO:0000256" key="2">
    <source>
        <dbReference type="SAM" id="SignalP"/>
    </source>
</evidence>